<name>A0A6V8L2C7_9ACTN</name>
<reference evidence="3 4" key="2">
    <citation type="submission" date="2020-03" db="EMBL/GenBank/DDBJ databases">
        <authorList>
            <person name="Ichikawa N."/>
            <person name="Kimura A."/>
            <person name="Kitahashi Y."/>
            <person name="Uohara A."/>
        </authorList>
    </citation>
    <scope>NUCLEOTIDE SEQUENCE [LARGE SCALE GENOMIC DNA]</scope>
    <source>
        <strain evidence="3 4">NBRC 108638</strain>
    </source>
</reference>
<dbReference type="GO" id="GO:0070967">
    <property type="term" value="F:coenzyme F420 binding"/>
    <property type="evidence" value="ECO:0007669"/>
    <property type="project" value="TreeGrafter"/>
</dbReference>
<reference evidence="3 4" key="1">
    <citation type="submission" date="2020-03" db="EMBL/GenBank/DDBJ databases">
        <title>Whole genome shotgun sequence of Phytohabitans rumicis NBRC 108638.</title>
        <authorList>
            <person name="Komaki H."/>
            <person name="Tamura T."/>
        </authorList>
    </citation>
    <scope>NUCLEOTIDE SEQUENCE [LARGE SCALE GENOMIC DNA]</scope>
    <source>
        <strain evidence="3 4">NBRC 108638</strain>
    </source>
</reference>
<dbReference type="NCBIfam" id="TIGR00026">
    <property type="entry name" value="hi_GC_TIGR00026"/>
    <property type="match status" value="1"/>
</dbReference>
<dbReference type="PANTHER" id="PTHR39428:SF1">
    <property type="entry name" value="F420H(2)-DEPENDENT QUINONE REDUCTASE RV1261C"/>
    <property type="match status" value="1"/>
</dbReference>
<evidence type="ECO:0000256" key="2">
    <source>
        <dbReference type="ARBA" id="ARBA00049106"/>
    </source>
</evidence>
<comment type="catalytic activity">
    <reaction evidence="2">
        <text>oxidized coenzyme F420-(gamma-L-Glu)(n) + a quinol + H(+) = reduced coenzyme F420-(gamma-L-Glu)(n) + a quinone</text>
        <dbReference type="Rhea" id="RHEA:39663"/>
        <dbReference type="Rhea" id="RHEA-COMP:12939"/>
        <dbReference type="Rhea" id="RHEA-COMP:14378"/>
        <dbReference type="ChEBI" id="CHEBI:15378"/>
        <dbReference type="ChEBI" id="CHEBI:24646"/>
        <dbReference type="ChEBI" id="CHEBI:132124"/>
        <dbReference type="ChEBI" id="CHEBI:133980"/>
        <dbReference type="ChEBI" id="CHEBI:139511"/>
    </reaction>
</comment>
<accession>A0A6V8L2C7</accession>
<sequence>MRALTRRLGHGRWFARAMSALVPLDRLVGRLTRGRVVALGLVPSMLITTTGRKSGVPRQNPLLYVRDGDSFVVVGSNWGKTAQPAWALNLLADPTATVTLKGTDLPVRATLATGAERERLWQLLVAEWPAYETYVERAGGRDIRIFRLAPDA</sequence>
<proteinExistence type="inferred from homology"/>
<dbReference type="PANTHER" id="PTHR39428">
    <property type="entry name" value="F420H(2)-DEPENDENT QUINONE REDUCTASE RV1261C"/>
    <property type="match status" value="1"/>
</dbReference>
<dbReference type="InterPro" id="IPR004378">
    <property type="entry name" value="F420H2_quin_Rdtase"/>
</dbReference>
<protein>
    <recommendedName>
        <fullName evidence="5">Nitroreductase</fullName>
    </recommendedName>
</protein>
<dbReference type="GO" id="GO:0016491">
    <property type="term" value="F:oxidoreductase activity"/>
    <property type="evidence" value="ECO:0007669"/>
    <property type="project" value="InterPro"/>
</dbReference>
<dbReference type="EMBL" id="BLPG01000001">
    <property type="protein sequence ID" value="GFJ88971.1"/>
    <property type="molecule type" value="Genomic_DNA"/>
</dbReference>
<dbReference type="GO" id="GO:0005886">
    <property type="term" value="C:plasma membrane"/>
    <property type="evidence" value="ECO:0007669"/>
    <property type="project" value="TreeGrafter"/>
</dbReference>
<dbReference type="RefSeq" id="WP_173076536.1">
    <property type="nucleotide sequence ID" value="NZ_BAABJB010000014.1"/>
</dbReference>
<evidence type="ECO:0000256" key="1">
    <source>
        <dbReference type="ARBA" id="ARBA00008710"/>
    </source>
</evidence>
<comment type="caution">
    <text evidence="3">The sequence shown here is derived from an EMBL/GenBank/DDBJ whole genome shotgun (WGS) entry which is preliminary data.</text>
</comment>
<organism evidence="3 4">
    <name type="scientific">Phytohabitans rumicis</name>
    <dbReference type="NCBI Taxonomy" id="1076125"/>
    <lineage>
        <taxon>Bacteria</taxon>
        <taxon>Bacillati</taxon>
        <taxon>Actinomycetota</taxon>
        <taxon>Actinomycetes</taxon>
        <taxon>Micromonosporales</taxon>
        <taxon>Micromonosporaceae</taxon>
    </lineage>
</organism>
<dbReference type="SUPFAM" id="SSF50475">
    <property type="entry name" value="FMN-binding split barrel"/>
    <property type="match status" value="1"/>
</dbReference>
<dbReference type="Gene3D" id="2.30.110.10">
    <property type="entry name" value="Electron Transport, Fmn-binding Protein, Chain A"/>
    <property type="match status" value="1"/>
</dbReference>
<evidence type="ECO:0000313" key="4">
    <source>
        <dbReference type="Proteomes" id="UP000482960"/>
    </source>
</evidence>
<keyword evidence="4" id="KW-1185">Reference proteome</keyword>
<comment type="similarity">
    <text evidence="1">Belongs to the F420H(2)-dependent quinone reductase family.</text>
</comment>
<evidence type="ECO:0008006" key="5">
    <source>
        <dbReference type="Google" id="ProtNLM"/>
    </source>
</evidence>
<gene>
    <name evidence="3" type="ORF">Prum_026130</name>
</gene>
<dbReference type="Pfam" id="PF04075">
    <property type="entry name" value="F420H2_quin_red"/>
    <property type="match status" value="1"/>
</dbReference>
<dbReference type="Proteomes" id="UP000482960">
    <property type="component" value="Unassembled WGS sequence"/>
</dbReference>
<evidence type="ECO:0000313" key="3">
    <source>
        <dbReference type="EMBL" id="GFJ88971.1"/>
    </source>
</evidence>
<dbReference type="InterPro" id="IPR012349">
    <property type="entry name" value="Split_barrel_FMN-bd"/>
</dbReference>
<dbReference type="AlphaFoldDB" id="A0A6V8L2C7"/>